<keyword evidence="4" id="KW-1185">Reference proteome</keyword>
<feature type="transmembrane region" description="Helical" evidence="2">
    <location>
        <begin position="102"/>
        <end position="128"/>
    </location>
</feature>
<gene>
    <name evidence="3" type="ORF">COLO4_00638</name>
</gene>
<protein>
    <submittedName>
        <fullName evidence="3">Uncharacterized protein</fullName>
    </submittedName>
</protein>
<evidence type="ECO:0000256" key="1">
    <source>
        <dbReference type="SAM" id="MobiDB-lite"/>
    </source>
</evidence>
<dbReference type="Proteomes" id="UP000187203">
    <property type="component" value="Unassembled WGS sequence"/>
</dbReference>
<dbReference type="AlphaFoldDB" id="A0A1R3L3J2"/>
<sequence length="527" mass="58218">MWKGSTGTPSRHGPIAWRSWPDAIDPGRQERCRFPSTDLTLARHAAEQGRDRPLGGARVSGGLCRLGGLRRFRRHRRFVRAVEERIVGWAERRTHDRVIKHAGAVTLIALTGATDFAAGTLFIALAAFTVTRLFAGRIEIGQLLARQIALDQLFDIGQQALIARGEQRQCVARSAGTTRAANAVHVVFCVERQVEVDYARHLRDVETARCHVGGDQHIDGTLLERFERLHALGLRLVAVNGVGVDAFALQRTRQTRAADLAVGEHDALARQALLGTLLQQVHERRLLVVVRHGVDDLADILRRGVAAGHFNGLRMTQVAGGQLLDLRRERRREQQRLAVCRQQVDDALQVGQEAHVEHAIGFVEHQHAHLRQVHAALLHVVEQAARRGHEDLHAAAQLLCLRVHVDAAEHHGAAQRRVLRVLGNVVVHLVGEFARGREDQRPHRVARRRRARIGVGQQVMDDRQRETGGLAGAGLCGAHDVAAGGHHRNGGGLDGRGLGVTAFGQRAEDVRMQAEAVECHRFIGRRF</sequence>
<dbReference type="AntiFam" id="ANF00149">
    <property type="entry name" value="Shadow ORF (opposite cshA)"/>
</dbReference>
<evidence type="ECO:0000256" key="2">
    <source>
        <dbReference type="SAM" id="Phobius"/>
    </source>
</evidence>
<evidence type="ECO:0000313" key="3">
    <source>
        <dbReference type="EMBL" id="OMP13915.1"/>
    </source>
</evidence>
<organism evidence="3 4">
    <name type="scientific">Corchorus olitorius</name>
    <dbReference type="NCBI Taxonomy" id="93759"/>
    <lineage>
        <taxon>Eukaryota</taxon>
        <taxon>Viridiplantae</taxon>
        <taxon>Streptophyta</taxon>
        <taxon>Embryophyta</taxon>
        <taxon>Tracheophyta</taxon>
        <taxon>Spermatophyta</taxon>
        <taxon>Magnoliopsida</taxon>
        <taxon>eudicotyledons</taxon>
        <taxon>Gunneridae</taxon>
        <taxon>Pentapetalae</taxon>
        <taxon>rosids</taxon>
        <taxon>malvids</taxon>
        <taxon>Malvales</taxon>
        <taxon>Malvaceae</taxon>
        <taxon>Grewioideae</taxon>
        <taxon>Apeibeae</taxon>
        <taxon>Corchorus</taxon>
    </lineage>
</organism>
<comment type="caution">
    <text evidence="3">The sequence shown here is derived from an EMBL/GenBank/DDBJ whole genome shotgun (WGS) entry which is preliminary data.</text>
</comment>
<accession>A0A1R3L3J2</accession>
<keyword evidence="2" id="KW-0812">Transmembrane</keyword>
<name>A0A1R3L3J2_9ROSI</name>
<proteinExistence type="predicted"/>
<dbReference type="EMBL" id="AWUE01002824">
    <property type="protein sequence ID" value="OMP13915.1"/>
    <property type="molecule type" value="Genomic_DNA"/>
</dbReference>
<feature type="region of interest" description="Disordered" evidence="1">
    <location>
        <begin position="1"/>
        <end position="20"/>
    </location>
</feature>
<keyword evidence="2" id="KW-1133">Transmembrane helix</keyword>
<keyword evidence="2" id="KW-0472">Membrane</keyword>
<evidence type="ECO:0000313" key="4">
    <source>
        <dbReference type="Proteomes" id="UP000187203"/>
    </source>
</evidence>
<reference evidence="4" key="1">
    <citation type="submission" date="2013-09" db="EMBL/GenBank/DDBJ databases">
        <title>Corchorus olitorius genome sequencing.</title>
        <authorList>
            <person name="Alam M."/>
            <person name="Haque M.S."/>
            <person name="Islam M.S."/>
            <person name="Emdad E.M."/>
            <person name="Islam M.M."/>
            <person name="Ahmed B."/>
            <person name="Halim A."/>
            <person name="Hossen Q.M.M."/>
            <person name="Hossain M.Z."/>
            <person name="Ahmed R."/>
            <person name="Khan M.M."/>
            <person name="Islam R."/>
            <person name="Rashid M.M."/>
            <person name="Khan S.A."/>
            <person name="Rahman M.S."/>
            <person name="Alam M."/>
            <person name="Yahiya A.S."/>
            <person name="Khan M.S."/>
            <person name="Azam M.S."/>
            <person name="Haque T."/>
            <person name="Lashkar M.Z.H."/>
            <person name="Akhand A.I."/>
            <person name="Morshed G."/>
            <person name="Roy S."/>
            <person name="Uddin K.S."/>
            <person name="Rabeya T."/>
            <person name="Hossain A.S."/>
            <person name="Chowdhury A."/>
            <person name="Snigdha A.R."/>
            <person name="Mortoza M.S."/>
            <person name="Matin S.A."/>
            <person name="Hoque S.M.E."/>
            <person name="Islam M.K."/>
            <person name="Roy D.K."/>
            <person name="Haider R."/>
            <person name="Moosa M.M."/>
            <person name="Elias S.M."/>
            <person name="Hasan A.M."/>
            <person name="Jahan S."/>
            <person name="Shafiuddin M."/>
            <person name="Mahmood N."/>
            <person name="Shommy N.S."/>
        </authorList>
    </citation>
    <scope>NUCLEOTIDE SEQUENCE [LARGE SCALE GENOMIC DNA]</scope>
    <source>
        <strain evidence="4">cv. O-4</strain>
    </source>
</reference>